<protein>
    <submittedName>
        <fullName evidence="2">Uncharacterized protein</fullName>
    </submittedName>
</protein>
<evidence type="ECO:0000313" key="2">
    <source>
        <dbReference type="EMBL" id="EGW10726.1"/>
    </source>
</evidence>
<reference evidence="3" key="1">
    <citation type="journal article" date="2011" name="Nat. Biotechnol.">
        <title>The genomic sequence of the Chinese hamster ovary (CHO)-K1 cell line.</title>
        <authorList>
            <person name="Xu X."/>
            <person name="Nagarajan H."/>
            <person name="Lewis N.E."/>
            <person name="Pan S."/>
            <person name="Cai Z."/>
            <person name="Liu X."/>
            <person name="Chen W."/>
            <person name="Xie M."/>
            <person name="Wang W."/>
            <person name="Hammond S."/>
            <person name="Andersen M.R."/>
            <person name="Neff N."/>
            <person name="Passarelli B."/>
            <person name="Koh W."/>
            <person name="Fan H.C."/>
            <person name="Wang J."/>
            <person name="Gui Y."/>
            <person name="Lee K.H."/>
            <person name="Betenbaugh M.J."/>
            <person name="Quake S.R."/>
            <person name="Famili I."/>
            <person name="Palsson B.O."/>
            <person name="Wang J."/>
        </authorList>
    </citation>
    <scope>NUCLEOTIDE SEQUENCE [LARGE SCALE GENOMIC DNA]</scope>
    <source>
        <strain evidence="3">CHO K1 cell line</strain>
    </source>
</reference>
<sequence length="85" mass="9308">MWWAHGSAESHVGHDQTSGMRGQPAGKRQETYAAGTCHCCLSSQGPRSSSQDNLQRPLLVLLVCRVAEVSFRFRQPGVQIPDLTS</sequence>
<accession>G3I699</accession>
<dbReference type="Proteomes" id="UP000001075">
    <property type="component" value="Unassembled WGS sequence"/>
</dbReference>
<proteinExistence type="predicted"/>
<dbReference type="InParanoid" id="G3I699"/>
<gene>
    <name evidence="2" type="ORF">I79_019011</name>
</gene>
<evidence type="ECO:0000313" key="3">
    <source>
        <dbReference type="Proteomes" id="UP000001075"/>
    </source>
</evidence>
<evidence type="ECO:0000256" key="1">
    <source>
        <dbReference type="SAM" id="MobiDB-lite"/>
    </source>
</evidence>
<name>G3I699_CRIGR</name>
<dbReference type="EMBL" id="JH001349">
    <property type="protein sequence ID" value="EGW10726.1"/>
    <property type="molecule type" value="Genomic_DNA"/>
</dbReference>
<dbReference type="AlphaFoldDB" id="G3I699"/>
<feature type="region of interest" description="Disordered" evidence="1">
    <location>
        <begin position="1"/>
        <end position="27"/>
    </location>
</feature>
<organism evidence="2 3">
    <name type="scientific">Cricetulus griseus</name>
    <name type="common">Chinese hamster</name>
    <name type="synonym">Cricetulus barabensis griseus</name>
    <dbReference type="NCBI Taxonomy" id="10029"/>
    <lineage>
        <taxon>Eukaryota</taxon>
        <taxon>Metazoa</taxon>
        <taxon>Chordata</taxon>
        <taxon>Craniata</taxon>
        <taxon>Vertebrata</taxon>
        <taxon>Euteleostomi</taxon>
        <taxon>Mammalia</taxon>
        <taxon>Eutheria</taxon>
        <taxon>Euarchontoglires</taxon>
        <taxon>Glires</taxon>
        <taxon>Rodentia</taxon>
        <taxon>Myomorpha</taxon>
        <taxon>Muroidea</taxon>
        <taxon>Cricetidae</taxon>
        <taxon>Cricetinae</taxon>
        <taxon>Cricetulus</taxon>
    </lineage>
</organism>